<dbReference type="InterPro" id="IPR041677">
    <property type="entry name" value="DNA2/NAM7_AAA_11"/>
</dbReference>
<reference evidence="5 6" key="1">
    <citation type="journal article" date="2019" name="Int. J. Syst. Evol. Microbiol.">
        <title>The Global Catalogue of Microorganisms (GCM) 10K type strain sequencing project: providing services to taxonomists for standard genome sequencing and annotation.</title>
        <authorList>
            <consortium name="The Broad Institute Genomics Platform"/>
            <consortium name="The Broad Institute Genome Sequencing Center for Infectious Disease"/>
            <person name="Wu L."/>
            <person name="Ma J."/>
        </authorList>
    </citation>
    <scope>NUCLEOTIDE SEQUENCE [LARGE SCALE GENOMIC DNA]</scope>
    <source>
        <strain evidence="5 6">JCM 14306</strain>
    </source>
</reference>
<dbReference type="Pfam" id="PF13195">
    <property type="entry name" value="DUF4011"/>
    <property type="match status" value="1"/>
</dbReference>
<organism evidence="5 6">
    <name type="scientific">Kribbella alba</name>
    <dbReference type="NCBI Taxonomy" id="190197"/>
    <lineage>
        <taxon>Bacteria</taxon>
        <taxon>Bacillati</taxon>
        <taxon>Actinomycetota</taxon>
        <taxon>Actinomycetes</taxon>
        <taxon>Propionibacteriales</taxon>
        <taxon>Kribbellaceae</taxon>
        <taxon>Kribbella</taxon>
    </lineage>
</organism>
<feature type="domain" description="Restriction endonuclease type II-like" evidence="4">
    <location>
        <begin position="1522"/>
        <end position="1619"/>
    </location>
</feature>
<feature type="domain" description="DNA2/NAM7 helicase-like C-terminal" evidence="3">
    <location>
        <begin position="1282"/>
        <end position="1475"/>
    </location>
</feature>
<dbReference type="Gene3D" id="3.40.960.10">
    <property type="entry name" value="VSR Endonuclease"/>
    <property type="match status" value="1"/>
</dbReference>
<dbReference type="InterPro" id="IPR041679">
    <property type="entry name" value="DNA2/NAM7-like_C"/>
</dbReference>
<evidence type="ECO:0000259" key="1">
    <source>
        <dbReference type="Pfam" id="PF11784"/>
    </source>
</evidence>
<dbReference type="InterPro" id="IPR049468">
    <property type="entry name" value="Restrct_endonuc-II-like_dom"/>
</dbReference>
<dbReference type="InterPro" id="IPR025103">
    <property type="entry name" value="DUF4011"/>
</dbReference>
<feature type="domain" description="DUF3320" evidence="1">
    <location>
        <begin position="1678"/>
        <end position="1718"/>
    </location>
</feature>
<feature type="domain" description="DNA2/NAM7 helicase helicase" evidence="2">
    <location>
        <begin position="1211"/>
        <end position="1252"/>
    </location>
</feature>
<dbReference type="InterPro" id="IPR021754">
    <property type="entry name" value="DUF3320"/>
</dbReference>
<evidence type="ECO:0000313" key="5">
    <source>
        <dbReference type="EMBL" id="GAA1643263.1"/>
    </source>
</evidence>
<dbReference type="InterPro" id="IPR027417">
    <property type="entry name" value="P-loop_NTPase"/>
</dbReference>
<dbReference type="Pfam" id="PF11784">
    <property type="entry name" value="DUF3320"/>
    <property type="match status" value="1"/>
</dbReference>
<dbReference type="SUPFAM" id="SSF52540">
    <property type="entry name" value="P-loop containing nucleoside triphosphate hydrolases"/>
    <property type="match status" value="1"/>
</dbReference>
<dbReference type="Pfam" id="PF18741">
    <property type="entry name" value="MTES_1575"/>
    <property type="match status" value="1"/>
</dbReference>
<protein>
    <submittedName>
        <fullName evidence="5">DUF3320 domain-containing protein</fullName>
    </submittedName>
</protein>
<sequence>MTTTETGDGLNDAQRDRLTKQINRWREDLLNLDRRQRLVYFTHTRSASLEIIDSELDEVLARLFDGVRLHAADVESTADGLEDSLSLPLASGGLLVKDKTPTKLRAACRRLDQVSNQVYADRGFWTLYAGVGMLQWVDPETQAVVESPILLCPVRLQRNGSQSPYSVERTDEEIVVNPALKLKLEKDFGIHLDDLDPEEFDVFEVIEDVRSRVASKDGWGVQHRAVLTTFSFHKEAIYRDLMDHQDLLVAHPMVQMMALGGSAPSAGNYSFETIDDADLDRVAEPERLMSILDADSTQRQCIIAARDGRSFVVDGPPGTGKSQTIANIICELMATGKTVLFVSEKVAALDVVRNRLAHVGLGDFLLELHSHAATRKEVVGQLGRALVQRAKLKGQMPEAERQSLKAVRERLTSFAAAMSEDREPLHQSVYGALGRLMQLREHQVGSLTRSDGWSSLSAVRLDQLLEHAGRLARAWRPVVQGADFLWRELVNDAPTPAQAESMRRAAEAASDAAQALSDRMHAVDESLALSLPQTIAAADDRVRLLELLESNPSAPSSWLQLSELSLLRERIEQRQKLSADYGVARDKIQTLVGARWQEVDADLLQNARSLLDVQPAPLDAWVPAAATTVQQLQALQAFENATPETLESIANDARQLGALLGVRTEDVSFNRAMQLADLAALGGQTARPEREWLNPAVQSALDESSRVLAELVDVVNQRRTVIEQVFTPDALNLDLAGLNVRFSQTHLGLRKFSKAARADRKVLRSAVVTGKVDKGVLARLDEAVAWQQAELRLARDEETYAPRLGRYYRRTETDFSRLSEAISTAHRAVQLAAGDLNNDAMAQQLTADGMPDPQLLVVAQRLMKAGTEWVNQLRAHTGDAAAARLGQLPLRIIAESAVAAANRVSEGYEAAAAVAQQAGRDLALREVVRALEQASIVAERSAGLLDTFDQDRADIGQLYDGVETDWAALVAALAWADRVRDRVGGAVSELSAERMSSPTVGPAELAEPLEHWKSASHTLATCFKNGYGKDLQTELDENIGAAADLLTEMTASAMVDINEWAAYTHELQELDSAGLGEIVGALHVRRVPASTVEPGVEHALLQAWVESVMASDSRLAEFRSADRDALVERFKSLDKQLVHSTHVAVAEACNRRRPKTVGGSAAGVIRREAQKKSRHLPIRDLLSKTEDLVQELKPCFMMSPLSVSQFLPGSFGFDVVIFDEASQVLPSDAVNCIYRARQLIVAGDEKQLPPTAFFTQAIDESEDDEDLDDFESVLKLCKTSLASLPLTWHYRSQHENLIAYSNYKFYSPDDSALQMGGALQTFPGARFEAPDLGVESFVVNGVYRRGSTRDNPVEAEAVVDRVLHHRQHHPKLSIGVVTFSSAQEDTITAAIDRRSVNEPLLRGLLEKHDRLTGFFVKNLENVQGDERDIIIFSVGYGPDEDGKFTMSFGPLNPKGGWRRLNVAITRARMRVEVVSSFRAGEMHDTTSEGVRHLRGYLDFAQRGLPALALELEPSGMDVESPFEADVLEVIRGWGYEVVPQVGTAGYRIDLGVRHPDRPGEYILGVECDGAAYHSAKAARDRDRLRAAVLEGLGWHLHRIWGLSWYRDRDGQINRLRLAIEHALSGVEPKKDVVHTPAVPVEMEEIDLDRPPEWAVTYGEYAKAAPYTPYELGSVEAREPLRNYLIALLRHEAPIHRDLVNRRIRNAFDVGRIGQVIRDNIDFVANRSHVDGNRIYVDPQGFYRLEKVTATSVRVPGDEDSIRAVQHVPTDELDLAVIGTVRDAISVGEAEIVTAVRRMFGWRRSGGDIVAAVQASIERCLSGGTIEQTSSGSLRIAST</sequence>
<name>A0ABN2FFD6_9ACTN</name>
<dbReference type="InterPro" id="IPR047187">
    <property type="entry name" value="SF1_C_Upf1"/>
</dbReference>
<dbReference type="EMBL" id="BAAANE010000007">
    <property type="protein sequence ID" value="GAA1643263.1"/>
    <property type="molecule type" value="Genomic_DNA"/>
</dbReference>
<evidence type="ECO:0000259" key="3">
    <source>
        <dbReference type="Pfam" id="PF13087"/>
    </source>
</evidence>
<gene>
    <name evidence="5" type="ORF">GCM10009744_36830</name>
</gene>
<dbReference type="Pfam" id="PF13086">
    <property type="entry name" value="AAA_11"/>
    <property type="match status" value="1"/>
</dbReference>
<dbReference type="PANTHER" id="PTHR10887:SF495">
    <property type="entry name" value="HELICASE SENATAXIN ISOFORM X1-RELATED"/>
    <property type="match status" value="1"/>
</dbReference>
<evidence type="ECO:0000259" key="2">
    <source>
        <dbReference type="Pfam" id="PF13086"/>
    </source>
</evidence>
<evidence type="ECO:0000259" key="4">
    <source>
        <dbReference type="Pfam" id="PF18741"/>
    </source>
</evidence>
<dbReference type="SUPFAM" id="SSF52980">
    <property type="entry name" value="Restriction endonuclease-like"/>
    <property type="match status" value="1"/>
</dbReference>
<dbReference type="InterPro" id="IPR045055">
    <property type="entry name" value="DNA2/NAM7-like"/>
</dbReference>
<dbReference type="InterPro" id="IPR011335">
    <property type="entry name" value="Restrct_endonuc-II-like"/>
</dbReference>
<comment type="caution">
    <text evidence="5">The sequence shown here is derived from an EMBL/GenBank/DDBJ whole genome shotgun (WGS) entry which is preliminary data.</text>
</comment>
<dbReference type="Proteomes" id="UP001501319">
    <property type="component" value="Unassembled WGS sequence"/>
</dbReference>
<keyword evidence="6" id="KW-1185">Reference proteome</keyword>
<dbReference type="RefSeq" id="WP_344112834.1">
    <property type="nucleotide sequence ID" value="NZ_BAAANE010000007.1"/>
</dbReference>
<accession>A0ABN2FFD6</accession>
<evidence type="ECO:0000313" key="6">
    <source>
        <dbReference type="Proteomes" id="UP001501319"/>
    </source>
</evidence>
<dbReference type="Gene3D" id="3.40.50.300">
    <property type="entry name" value="P-loop containing nucleotide triphosphate hydrolases"/>
    <property type="match status" value="3"/>
</dbReference>
<dbReference type="PANTHER" id="PTHR10887">
    <property type="entry name" value="DNA2/NAM7 HELICASE FAMILY"/>
    <property type="match status" value="1"/>
</dbReference>
<proteinExistence type="predicted"/>
<dbReference type="Pfam" id="PF13087">
    <property type="entry name" value="AAA_12"/>
    <property type="match status" value="1"/>
</dbReference>
<dbReference type="CDD" id="cd18808">
    <property type="entry name" value="SF1_C_Upf1"/>
    <property type="match status" value="1"/>
</dbReference>